<evidence type="ECO:0000256" key="1">
    <source>
        <dbReference type="SAM" id="Phobius"/>
    </source>
</evidence>
<dbReference type="InterPro" id="IPR039391">
    <property type="entry name" value="Phytocyanin-like"/>
</dbReference>
<evidence type="ECO:0000313" key="5">
    <source>
        <dbReference type="Proteomes" id="UP001642487"/>
    </source>
</evidence>
<accession>A0ABP0XW49</accession>
<dbReference type="Pfam" id="PF02298">
    <property type="entry name" value="Cu_bind_like"/>
    <property type="match status" value="1"/>
</dbReference>
<protein>
    <recommendedName>
        <fullName evidence="3">Phytocyanin domain-containing protein</fullName>
    </recommendedName>
</protein>
<sequence>MAAAMKKLVAVLTVAFVVSTVAPVAGAETHHVVGGDRGWDVDSDIGSWSAGRTFRVGDKIWFAYSVAHGNIVELQSKEEYEACEVSNFTRMYSDGIDIVDLNGEGIRYFASSKAESCKKGLKLHVQVQAQAQAQQNAETTGVETTNDMSDADVVAAPPTPSTSSPPFTPISYLTLTLLLFGLAFTYWIR</sequence>
<dbReference type="Proteomes" id="UP001642487">
    <property type="component" value="Chromosome 10"/>
</dbReference>
<name>A0ABP0XW49_9ROSI</name>
<dbReference type="EMBL" id="OZ021744">
    <property type="protein sequence ID" value="CAK9311710.1"/>
    <property type="molecule type" value="Genomic_DNA"/>
</dbReference>
<proteinExistence type="predicted"/>
<organism evidence="4 5">
    <name type="scientific">Citrullus colocynthis</name>
    <name type="common">colocynth</name>
    <dbReference type="NCBI Taxonomy" id="252529"/>
    <lineage>
        <taxon>Eukaryota</taxon>
        <taxon>Viridiplantae</taxon>
        <taxon>Streptophyta</taxon>
        <taxon>Embryophyta</taxon>
        <taxon>Tracheophyta</taxon>
        <taxon>Spermatophyta</taxon>
        <taxon>Magnoliopsida</taxon>
        <taxon>eudicotyledons</taxon>
        <taxon>Gunneridae</taxon>
        <taxon>Pentapetalae</taxon>
        <taxon>rosids</taxon>
        <taxon>fabids</taxon>
        <taxon>Cucurbitales</taxon>
        <taxon>Cucurbitaceae</taxon>
        <taxon>Benincaseae</taxon>
        <taxon>Citrullus</taxon>
    </lineage>
</organism>
<dbReference type="PANTHER" id="PTHR33021">
    <property type="entry name" value="BLUE COPPER PROTEIN"/>
    <property type="match status" value="1"/>
</dbReference>
<evidence type="ECO:0000259" key="3">
    <source>
        <dbReference type="PROSITE" id="PS51485"/>
    </source>
</evidence>
<dbReference type="SUPFAM" id="SSF49503">
    <property type="entry name" value="Cupredoxins"/>
    <property type="match status" value="1"/>
</dbReference>
<keyword evidence="5" id="KW-1185">Reference proteome</keyword>
<feature type="signal peptide" evidence="2">
    <location>
        <begin position="1"/>
        <end position="26"/>
    </location>
</feature>
<feature type="chain" id="PRO_5047200058" description="Phytocyanin domain-containing protein" evidence="2">
    <location>
        <begin position="27"/>
        <end position="189"/>
    </location>
</feature>
<evidence type="ECO:0000256" key="2">
    <source>
        <dbReference type="SAM" id="SignalP"/>
    </source>
</evidence>
<keyword evidence="2" id="KW-0732">Signal</keyword>
<dbReference type="Gene3D" id="2.60.40.420">
    <property type="entry name" value="Cupredoxins - blue copper proteins"/>
    <property type="match status" value="1"/>
</dbReference>
<gene>
    <name evidence="4" type="ORF">CITCOLO1_LOCUS3375</name>
</gene>
<reference evidence="4 5" key="1">
    <citation type="submission" date="2024-03" db="EMBL/GenBank/DDBJ databases">
        <authorList>
            <person name="Gkanogiannis A."/>
            <person name="Becerra Lopez-Lavalle L."/>
        </authorList>
    </citation>
    <scope>NUCLEOTIDE SEQUENCE [LARGE SCALE GENOMIC DNA]</scope>
</reference>
<dbReference type="PROSITE" id="PS51485">
    <property type="entry name" value="PHYTOCYANIN"/>
    <property type="match status" value="1"/>
</dbReference>
<dbReference type="InterPro" id="IPR003245">
    <property type="entry name" value="Phytocyanin_dom"/>
</dbReference>
<feature type="transmembrane region" description="Helical" evidence="1">
    <location>
        <begin position="170"/>
        <end position="188"/>
    </location>
</feature>
<keyword evidence="1" id="KW-0472">Membrane</keyword>
<keyword evidence="1" id="KW-1133">Transmembrane helix</keyword>
<dbReference type="InterPro" id="IPR008972">
    <property type="entry name" value="Cupredoxin"/>
</dbReference>
<evidence type="ECO:0000313" key="4">
    <source>
        <dbReference type="EMBL" id="CAK9311710.1"/>
    </source>
</evidence>
<dbReference type="CDD" id="cd04216">
    <property type="entry name" value="Phytocyanin"/>
    <property type="match status" value="1"/>
</dbReference>
<dbReference type="PANTHER" id="PTHR33021:SF31">
    <property type="entry name" value="OS02G0720100 PROTEIN"/>
    <property type="match status" value="1"/>
</dbReference>
<keyword evidence="1" id="KW-0812">Transmembrane</keyword>
<feature type="domain" description="Phytocyanin" evidence="3">
    <location>
        <begin position="29"/>
        <end position="129"/>
    </location>
</feature>